<evidence type="ECO:0000313" key="3">
    <source>
        <dbReference type="EMBL" id="GAP64078.1"/>
    </source>
</evidence>
<dbReference type="Gene3D" id="1.10.260.40">
    <property type="entry name" value="lambda repressor-like DNA-binding domains"/>
    <property type="match status" value="1"/>
</dbReference>
<dbReference type="OrthoDB" id="166650at2"/>
<dbReference type="GO" id="GO:0003700">
    <property type="term" value="F:DNA-binding transcription factor activity"/>
    <property type="evidence" value="ECO:0007669"/>
    <property type="project" value="TreeGrafter"/>
</dbReference>
<comment type="caution">
    <text evidence="3">The sequence shown here is derived from an EMBL/GenBank/DDBJ whole genome shotgun (WGS) entry which is preliminary data.</text>
</comment>
<evidence type="ECO:0000256" key="1">
    <source>
        <dbReference type="ARBA" id="ARBA00023125"/>
    </source>
</evidence>
<feature type="domain" description="HTH cro/C1-type" evidence="2">
    <location>
        <begin position="6"/>
        <end position="61"/>
    </location>
</feature>
<accession>A0A0M9UDI7</accession>
<organism evidence="3 4">
    <name type="scientific">Ardenticatena maritima</name>
    <dbReference type="NCBI Taxonomy" id="872965"/>
    <lineage>
        <taxon>Bacteria</taxon>
        <taxon>Bacillati</taxon>
        <taxon>Chloroflexota</taxon>
        <taxon>Ardenticatenia</taxon>
        <taxon>Ardenticatenales</taxon>
        <taxon>Ardenticatenaceae</taxon>
        <taxon>Ardenticatena</taxon>
    </lineage>
</organism>
<dbReference type="FunCoup" id="A0A0M9UDI7">
    <property type="interactions" value="4"/>
</dbReference>
<reference evidence="4" key="1">
    <citation type="submission" date="2015-08" db="EMBL/GenBank/DDBJ databases">
        <title>Draft Genome Sequence of a Heterotrophic Facultative Anaerobic Bacterium Ardenticatena maritima Strain 110S.</title>
        <authorList>
            <person name="Kawaichi S."/>
            <person name="Yoshida T."/>
            <person name="Sako Y."/>
            <person name="Nakamura R."/>
        </authorList>
    </citation>
    <scope>NUCLEOTIDE SEQUENCE [LARGE SCALE GENOMIC DNA]</scope>
    <source>
        <strain evidence="4">110S</strain>
    </source>
</reference>
<dbReference type="InParanoid" id="A0A0M9UDI7"/>
<gene>
    <name evidence="3" type="ORF">ARMA_2501</name>
</gene>
<dbReference type="InterPro" id="IPR010982">
    <property type="entry name" value="Lambda_DNA-bd_dom_sf"/>
</dbReference>
<dbReference type="Pfam" id="PF13560">
    <property type="entry name" value="HTH_31"/>
    <property type="match status" value="1"/>
</dbReference>
<dbReference type="AlphaFoldDB" id="A0A0M9UDI7"/>
<dbReference type="EMBL" id="BBZA01000225">
    <property type="protein sequence ID" value="GAP64078.1"/>
    <property type="molecule type" value="Genomic_DNA"/>
</dbReference>
<dbReference type="InterPro" id="IPR050807">
    <property type="entry name" value="TransReg_Diox_bact_type"/>
</dbReference>
<dbReference type="Proteomes" id="UP000037784">
    <property type="component" value="Unassembled WGS sequence"/>
</dbReference>
<dbReference type="PROSITE" id="PS50943">
    <property type="entry name" value="HTH_CROC1"/>
    <property type="match status" value="1"/>
</dbReference>
<dbReference type="RefSeq" id="WP_054493825.1">
    <property type="nucleotide sequence ID" value="NZ_BBZA01000225.1"/>
</dbReference>
<dbReference type="GO" id="GO:0003677">
    <property type="term" value="F:DNA binding"/>
    <property type="evidence" value="ECO:0007669"/>
    <property type="project" value="UniProtKB-KW"/>
</dbReference>
<dbReference type="GO" id="GO:0005829">
    <property type="term" value="C:cytosol"/>
    <property type="evidence" value="ECO:0007669"/>
    <property type="project" value="TreeGrafter"/>
</dbReference>
<sequence length="159" mass="18156">MFGLYLKTLRERAGISQEALAEEAGISSAYISQIESGQRNPPSPPILREMAGPLGVEYPVLLYAAGYLRDEDLYALLLRAFEELFQIGAGREALDTLLRDLVERWVALDEEERRARLELTDAEHIGELLMEEILRRQRDLILEAIFRNIPEDREDEATP</sequence>
<proteinExistence type="predicted"/>
<dbReference type="InterPro" id="IPR001387">
    <property type="entry name" value="Cro/C1-type_HTH"/>
</dbReference>
<dbReference type="SMART" id="SM00530">
    <property type="entry name" value="HTH_XRE"/>
    <property type="match status" value="1"/>
</dbReference>
<dbReference type="PANTHER" id="PTHR46797">
    <property type="entry name" value="HTH-TYPE TRANSCRIPTIONAL REGULATOR"/>
    <property type="match status" value="1"/>
</dbReference>
<name>A0A0M9UDI7_9CHLR</name>
<keyword evidence="4" id="KW-1185">Reference proteome</keyword>
<keyword evidence="1" id="KW-0238">DNA-binding</keyword>
<protein>
    <recommendedName>
        <fullName evidence="2">HTH cro/C1-type domain-containing protein</fullName>
    </recommendedName>
</protein>
<dbReference type="SUPFAM" id="SSF47413">
    <property type="entry name" value="lambda repressor-like DNA-binding domains"/>
    <property type="match status" value="1"/>
</dbReference>
<dbReference type="PANTHER" id="PTHR46797:SF1">
    <property type="entry name" value="METHYLPHOSPHONATE SYNTHASE"/>
    <property type="match status" value="1"/>
</dbReference>
<evidence type="ECO:0000259" key="2">
    <source>
        <dbReference type="PROSITE" id="PS50943"/>
    </source>
</evidence>
<evidence type="ECO:0000313" key="4">
    <source>
        <dbReference type="Proteomes" id="UP000037784"/>
    </source>
</evidence>
<dbReference type="CDD" id="cd00093">
    <property type="entry name" value="HTH_XRE"/>
    <property type="match status" value="1"/>
</dbReference>